<comment type="caution">
    <text evidence="3">The sequence shown here is derived from an EMBL/GenBank/DDBJ whole genome shotgun (WGS) entry which is preliminary data.</text>
</comment>
<evidence type="ECO:0000313" key="4">
    <source>
        <dbReference type="Proteomes" id="UP001341840"/>
    </source>
</evidence>
<name>A0ABU6ZKB6_9FABA</name>
<proteinExistence type="predicted"/>
<dbReference type="EMBL" id="JASCZI010272483">
    <property type="protein sequence ID" value="MED6222411.1"/>
    <property type="molecule type" value="Genomic_DNA"/>
</dbReference>
<accession>A0ABU6ZKB6</accession>
<keyword evidence="4" id="KW-1185">Reference proteome</keyword>
<evidence type="ECO:0000259" key="2">
    <source>
        <dbReference type="Pfam" id="PF05699"/>
    </source>
</evidence>
<sequence>MERSEVPPAGDGQVNVQEQTEEGGGEGSQTIQSVQCSPNKKGLTSGAWKHFRREQIDGKWKAICKYCKGLFGYPISTVASESAFSIAGRTLHPHRSLLDQDIVEVNQRKKFQLFGILVLVWHECCPTAVRSALFSLLQPPSPCSLSARRLFASQLGGNWEMLKELMGNVFEILCHRDSQGCTVLQSVVGRGQVEVT</sequence>
<organism evidence="3 4">
    <name type="scientific">Stylosanthes scabra</name>
    <dbReference type="NCBI Taxonomy" id="79078"/>
    <lineage>
        <taxon>Eukaryota</taxon>
        <taxon>Viridiplantae</taxon>
        <taxon>Streptophyta</taxon>
        <taxon>Embryophyta</taxon>
        <taxon>Tracheophyta</taxon>
        <taxon>Spermatophyta</taxon>
        <taxon>Magnoliopsida</taxon>
        <taxon>eudicotyledons</taxon>
        <taxon>Gunneridae</taxon>
        <taxon>Pentapetalae</taxon>
        <taxon>rosids</taxon>
        <taxon>fabids</taxon>
        <taxon>Fabales</taxon>
        <taxon>Fabaceae</taxon>
        <taxon>Papilionoideae</taxon>
        <taxon>50 kb inversion clade</taxon>
        <taxon>dalbergioids sensu lato</taxon>
        <taxon>Dalbergieae</taxon>
        <taxon>Pterocarpus clade</taxon>
        <taxon>Stylosanthes</taxon>
    </lineage>
</organism>
<protein>
    <recommendedName>
        <fullName evidence="2">HAT C-terminal dimerisation domain-containing protein</fullName>
    </recommendedName>
</protein>
<dbReference type="Pfam" id="PF05699">
    <property type="entry name" value="Dimer_Tnp_hAT"/>
    <property type="match status" value="1"/>
</dbReference>
<feature type="domain" description="HAT C-terminal dimerisation" evidence="2">
    <location>
        <begin position="64"/>
        <end position="104"/>
    </location>
</feature>
<gene>
    <name evidence="3" type="ORF">PIB30_064222</name>
</gene>
<dbReference type="Proteomes" id="UP001341840">
    <property type="component" value="Unassembled WGS sequence"/>
</dbReference>
<evidence type="ECO:0000256" key="1">
    <source>
        <dbReference type="SAM" id="MobiDB-lite"/>
    </source>
</evidence>
<dbReference type="InterPro" id="IPR008906">
    <property type="entry name" value="HATC_C_dom"/>
</dbReference>
<reference evidence="3 4" key="1">
    <citation type="journal article" date="2023" name="Plants (Basel)">
        <title>Bridging the Gap: Combining Genomics and Transcriptomics Approaches to Understand Stylosanthes scabra, an Orphan Legume from the Brazilian Caatinga.</title>
        <authorList>
            <person name="Ferreira-Neto J.R.C."/>
            <person name="da Silva M.D."/>
            <person name="Binneck E."/>
            <person name="de Melo N.F."/>
            <person name="da Silva R.H."/>
            <person name="de Melo A.L.T.M."/>
            <person name="Pandolfi V."/>
            <person name="Bustamante F.O."/>
            <person name="Brasileiro-Vidal A.C."/>
            <person name="Benko-Iseppon A.M."/>
        </authorList>
    </citation>
    <scope>NUCLEOTIDE SEQUENCE [LARGE SCALE GENOMIC DNA]</scope>
    <source>
        <tissue evidence="3">Leaves</tissue>
    </source>
</reference>
<evidence type="ECO:0000313" key="3">
    <source>
        <dbReference type="EMBL" id="MED6222411.1"/>
    </source>
</evidence>
<feature type="region of interest" description="Disordered" evidence="1">
    <location>
        <begin position="1"/>
        <end position="43"/>
    </location>
</feature>